<feature type="transmembrane region" description="Helical" evidence="1">
    <location>
        <begin position="197"/>
        <end position="216"/>
    </location>
</feature>
<reference evidence="2 3" key="1">
    <citation type="submission" date="2024-10" db="EMBL/GenBank/DDBJ databases">
        <authorList>
            <person name="Ratan Roy A."/>
            <person name="Morales Sandoval P.H."/>
            <person name="De Los Santos Villalobos S."/>
            <person name="Chakraborty S."/>
            <person name="Mukherjee J."/>
        </authorList>
    </citation>
    <scope>NUCLEOTIDE SEQUENCE [LARGE SCALE GENOMIC DNA]</scope>
    <source>
        <strain evidence="2 3">S1</strain>
    </source>
</reference>
<comment type="caution">
    <text evidence="2">The sequence shown here is derived from an EMBL/GenBank/DDBJ whole genome shotgun (WGS) entry which is preliminary data.</text>
</comment>
<keyword evidence="1" id="KW-0472">Membrane</keyword>
<protein>
    <submittedName>
        <fullName evidence="2">Uncharacterized protein</fullName>
    </submittedName>
</protein>
<accession>A0ABW6IE66</accession>
<feature type="transmembrane region" description="Helical" evidence="1">
    <location>
        <begin position="57"/>
        <end position="76"/>
    </location>
</feature>
<keyword evidence="1" id="KW-0812">Transmembrane</keyword>
<dbReference type="Proteomes" id="UP001600165">
    <property type="component" value="Unassembled WGS sequence"/>
</dbReference>
<dbReference type="EMBL" id="JBHZOL010000066">
    <property type="protein sequence ID" value="MFE4106474.1"/>
    <property type="molecule type" value="Genomic_DNA"/>
</dbReference>
<keyword evidence="1" id="KW-1133">Transmembrane helix</keyword>
<feature type="transmembrane region" description="Helical" evidence="1">
    <location>
        <begin position="88"/>
        <end position="105"/>
    </location>
</feature>
<keyword evidence="3" id="KW-1185">Reference proteome</keyword>
<name>A0ABW6IE66_9CYAN</name>
<proteinExistence type="predicted"/>
<sequence>MRSSQLKNIALYLLCLLMLPLLMAGIKVAITWAAEQYVYSVPWIGGLLKSLEIAELTNILVFAVLGLGLGAATVFLPPRQGLAAKVSVLLLVFGLAAGVFSASYLTRQHLWIRQVAAQSDLTLVAAQDLTNDLLLTQVGDRGFWGFYRYTTQVPILPTEPRDLQNLAEEEKWMRSELTRFSGVEPGIFSRVFHLAGWGIRLFYMLLAAVTVLIYFLKGTQWAEAQTPKPKPQPVPKIPQKR</sequence>
<evidence type="ECO:0000313" key="3">
    <source>
        <dbReference type="Proteomes" id="UP001600165"/>
    </source>
</evidence>
<evidence type="ECO:0000313" key="2">
    <source>
        <dbReference type="EMBL" id="MFE4106474.1"/>
    </source>
</evidence>
<dbReference type="RefSeq" id="WP_377964269.1">
    <property type="nucleotide sequence ID" value="NZ_JBHZOL010000066.1"/>
</dbReference>
<gene>
    <name evidence="2" type="ORF">ACFVKH_09315</name>
</gene>
<evidence type="ECO:0000256" key="1">
    <source>
        <dbReference type="SAM" id="Phobius"/>
    </source>
</evidence>
<organism evidence="2 3">
    <name type="scientific">Almyronema epifaneia S1</name>
    <dbReference type="NCBI Taxonomy" id="2991925"/>
    <lineage>
        <taxon>Bacteria</taxon>
        <taxon>Bacillati</taxon>
        <taxon>Cyanobacteriota</taxon>
        <taxon>Cyanophyceae</taxon>
        <taxon>Nodosilineales</taxon>
        <taxon>Nodosilineaceae</taxon>
        <taxon>Almyronema</taxon>
        <taxon>Almyronema epifaneia</taxon>
    </lineage>
</organism>